<proteinExistence type="predicted"/>
<keyword evidence="2" id="KW-1185">Reference proteome</keyword>
<reference evidence="1 2" key="1">
    <citation type="submission" date="2021-01" db="EMBL/GenBank/DDBJ databases">
        <title>WGS of actinomycetes isolated from Thailand.</title>
        <authorList>
            <person name="Thawai C."/>
        </authorList>
    </citation>
    <scope>NUCLEOTIDE SEQUENCE [LARGE SCALE GENOMIC DNA]</scope>
    <source>
        <strain evidence="1 2">CH5-8</strain>
    </source>
</reference>
<name>A0ABS1PDQ5_9ACTN</name>
<comment type="caution">
    <text evidence="1">The sequence shown here is derived from an EMBL/GenBank/DDBJ whole genome shotgun (WGS) entry which is preliminary data.</text>
</comment>
<organism evidence="1 2">
    <name type="scientific">Streptomyces musisoli</name>
    <dbReference type="NCBI Taxonomy" id="2802280"/>
    <lineage>
        <taxon>Bacteria</taxon>
        <taxon>Bacillati</taxon>
        <taxon>Actinomycetota</taxon>
        <taxon>Actinomycetes</taxon>
        <taxon>Kitasatosporales</taxon>
        <taxon>Streptomycetaceae</taxon>
        <taxon>Streptomyces</taxon>
    </lineage>
</organism>
<accession>A0ABS1PDQ5</accession>
<evidence type="ECO:0008006" key="3">
    <source>
        <dbReference type="Google" id="ProtNLM"/>
    </source>
</evidence>
<evidence type="ECO:0000313" key="2">
    <source>
        <dbReference type="Proteomes" id="UP000621386"/>
    </source>
</evidence>
<evidence type="ECO:0000313" key="1">
    <source>
        <dbReference type="EMBL" id="MBL1110182.1"/>
    </source>
</evidence>
<gene>
    <name evidence="1" type="ORF">JK361_37470</name>
</gene>
<dbReference type="Proteomes" id="UP000621386">
    <property type="component" value="Unassembled WGS sequence"/>
</dbReference>
<dbReference type="RefSeq" id="WP_201826997.1">
    <property type="nucleotide sequence ID" value="NZ_JAERRH010000030.1"/>
</dbReference>
<sequence>MKHPALAKVPAVTARIADSVRRVADNDERYEAGAVVPDGAWIKIDFSELPLSACGTFHSEAIEFVRAPAGLNEARAYIKDTFPTGGPDQIRQWWSSDDTLQSMRQLARQNLSPLGDGAFLAIRLDAPGQLTTTERRPSGQRLGLHVDNWDQMPMRTRAASRRRLTVNLGPGSRALLFASPSACHICRSLGRPDEHLPHTDDVRAFVANGGRLRCYSVVMEPGQAYVAPTELLVHDGSTLDARLPSIVAYWLGSWPVGVLEPA</sequence>
<dbReference type="EMBL" id="JAERRH010000030">
    <property type="protein sequence ID" value="MBL1110182.1"/>
    <property type="molecule type" value="Genomic_DNA"/>
</dbReference>
<protein>
    <recommendedName>
        <fullName evidence="3">Phytanoyl-CoA dioxygenase</fullName>
    </recommendedName>
</protein>